<organism evidence="1 2">
    <name type="scientific">Cronobacter muytjensii</name>
    <dbReference type="NCBI Taxonomy" id="413501"/>
    <lineage>
        <taxon>Bacteria</taxon>
        <taxon>Pseudomonadati</taxon>
        <taxon>Pseudomonadota</taxon>
        <taxon>Gammaproteobacteria</taxon>
        <taxon>Enterobacterales</taxon>
        <taxon>Enterobacteriaceae</taxon>
        <taxon>Cronobacter</taxon>
    </lineage>
</organism>
<feature type="non-terminal residue" evidence="1">
    <location>
        <position position="1"/>
    </location>
</feature>
<reference evidence="1 2" key="1">
    <citation type="submission" date="2019-08" db="EMBL/GenBank/DDBJ databases">
        <title>Prevalence, distribution, and phylogeny of type two toxin-antitoxin genes possessed by Cronobacter species where C. sakazakii homologs follow sequence type lineages.</title>
        <authorList>
            <person name="Finkelstein S."/>
            <person name="Negrete F."/>
            <person name="Jang H."/>
            <person name="Gopinath G.R."/>
            <person name="Tall B.D."/>
        </authorList>
    </citation>
    <scope>NUCLEOTIDE SEQUENCE [LARGE SCALE GENOMIC DNA]</scope>
    <source>
        <strain evidence="1 2">MOD1_GK1257</strain>
    </source>
</reference>
<dbReference type="InterPro" id="IPR031325">
    <property type="entry name" value="RHS_repeat"/>
</dbReference>
<dbReference type="EMBL" id="WAGD01000033">
    <property type="protein sequence ID" value="KAB0878128.1"/>
    <property type="molecule type" value="Genomic_DNA"/>
</dbReference>
<sequence length="66" mass="7573">LLAWPRGLGVGFKSHLLLRLDGLKLDYDGFGRLTRRQDKNGVVQHFAYDDEQRVKEIRLPMTMSSG</sequence>
<dbReference type="Proteomes" id="UP000469927">
    <property type="component" value="Unassembled WGS sequence"/>
</dbReference>
<dbReference type="Gene3D" id="2.180.10.10">
    <property type="entry name" value="RHS repeat-associated core"/>
    <property type="match status" value="1"/>
</dbReference>
<dbReference type="InterPro" id="IPR006530">
    <property type="entry name" value="YD"/>
</dbReference>
<gene>
    <name evidence="1" type="ORF">FZI19_12230</name>
</gene>
<accession>A0ABQ6TYN0</accession>
<name>A0ABQ6TYN0_9ENTR</name>
<dbReference type="NCBIfam" id="TIGR01643">
    <property type="entry name" value="YD_repeat_2x"/>
    <property type="match status" value="1"/>
</dbReference>
<proteinExistence type="predicted"/>
<keyword evidence="2" id="KW-1185">Reference proteome</keyword>
<dbReference type="Pfam" id="PF05593">
    <property type="entry name" value="RHS_repeat"/>
    <property type="match status" value="1"/>
</dbReference>
<evidence type="ECO:0000313" key="1">
    <source>
        <dbReference type="EMBL" id="KAB0878128.1"/>
    </source>
</evidence>
<protein>
    <submittedName>
        <fullName evidence="1">RHS repeat protein</fullName>
    </submittedName>
</protein>
<evidence type="ECO:0000313" key="2">
    <source>
        <dbReference type="Proteomes" id="UP000469927"/>
    </source>
</evidence>
<comment type="caution">
    <text evidence="1">The sequence shown here is derived from an EMBL/GenBank/DDBJ whole genome shotgun (WGS) entry which is preliminary data.</text>
</comment>